<dbReference type="PANTHER" id="PTHR43540:SF1">
    <property type="entry name" value="ISOCHORISMATASE HYDROLASE"/>
    <property type="match status" value="1"/>
</dbReference>
<evidence type="ECO:0000313" key="4">
    <source>
        <dbReference type="Proteomes" id="UP001596150"/>
    </source>
</evidence>
<keyword evidence="1 3" id="KW-0378">Hydrolase</keyword>
<reference evidence="4" key="1">
    <citation type="journal article" date="2019" name="Int. J. Syst. Evol. Microbiol.">
        <title>The Global Catalogue of Microorganisms (GCM) 10K type strain sequencing project: providing services to taxonomists for standard genome sequencing and annotation.</title>
        <authorList>
            <consortium name="The Broad Institute Genomics Platform"/>
            <consortium name="The Broad Institute Genome Sequencing Center for Infectious Disease"/>
            <person name="Wu L."/>
            <person name="Ma J."/>
        </authorList>
    </citation>
    <scope>NUCLEOTIDE SEQUENCE [LARGE SCALE GENOMIC DNA]</scope>
    <source>
        <strain evidence="4">KACC 12633</strain>
    </source>
</reference>
<proteinExistence type="predicted"/>
<dbReference type="Gene3D" id="3.40.50.850">
    <property type="entry name" value="Isochorismatase-like"/>
    <property type="match status" value="1"/>
</dbReference>
<sequence>MTALPSIDAANGAYRERNFIPARTALLNVDMQNGEFNAELLAQARIDGTPESKKRAFYERIADTLIPNQARLQDAARAAGIEVIFTVIESLTQDGRDRSLDHKISGLNIAKGSWEAQPIEAVGPRGDEIIIPKTASGIFNCTNIEYVLRNLGIEYLVIYGVVTDQCVESAIRDAADRGFLVTQVEDCCAADTPENHAVSIDSMRGHYCRTRTTDELIAEISGAAAVAAA</sequence>
<dbReference type="PANTHER" id="PTHR43540">
    <property type="entry name" value="PEROXYUREIDOACRYLATE/UREIDOACRYLATE AMIDOHYDROLASE-RELATED"/>
    <property type="match status" value="1"/>
</dbReference>
<evidence type="ECO:0000256" key="1">
    <source>
        <dbReference type="ARBA" id="ARBA00022801"/>
    </source>
</evidence>
<keyword evidence="4" id="KW-1185">Reference proteome</keyword>
<dbReference type="EMBL" id="JBHSML010000003">
    <property type="protein sequence ID" value="MFC5516708.1"/>
    <property type="molecule type" value="Genomic_DNA"/>
</dbReference>
<dbReference type="InterPro" id="IPR000868">
    <property type="entry name" value="Isochorismatase-like_dom"/>
</dbReference>
<dbReference type="SUPFAM" id="SSF52499">
    <property type="entry name" value="Isochorismatase-like hydrolases"/>
    <property type="match status" value="1"/>
</dbReference>
<organism evidence="3 4">
    <name type="scientific">Kaistia terrae</name>
    <dbReference type="NCBI Taxonomy" id="537017"/>
    <lineage>
        <taxon>Bacteria</taxon>
        <taxon>Pseudomonadati</taxon>
        <taxon>Pseudomonadota</taxon>
        <taxon>Alphaproteobacteria</taxon>
        <taxon>Hyphomicrobiales</taxon>
        <taxon>Kaistiaceae</taxon>
        <taxon>Kaistia</taxon>
    </lineage>
</organism>
<protein>
    <submittedName>
        <fullName evidence="3">Cysteine hydrolase family protein</fullName>
    </submittedName>
</protein>
<feature type="domain" description="Isochorismatase-like" evidence="2">
    <location>
        <begin position="24"/>
        <end position="214"/>
    </location>
</feature>
<dbReference type="Proteomes" id="UP001596150">
    <property type="component" value="Unassembled WGS sequence"/>
</dbReference>
<comment type="caution">
    <text evidence="3">The sequence shown here is derived from an EMBL/GenBank/DDBJ whole genome shotgun (WGS) entry which is preliminary data.</text>
</comment>
<accession>A0ABW0PW61</accession>
<dbReference type="InterPro" id="IPR050272">
    <property type="entry name" value="Isochorismatase-like_hydrls"/>
</dbReference>
<evidence type="ECO:0000259" key="2">
    <source>
        <dbReference type="Pfam" id="PF00857"/>
    </source>
</evidence>
<dbReference type="CDD" id="cd00431">
    <property type="entry name" value="cysteine_hydrolases"/>
    <property type="match status" value="1"/>
</dbReference>
<gene>
    <name evidence="3" type="ORF">ACFPP9_13065</name>
</gene>
<dbReference type="InterPro" id="IPR036380">
    <property type="entry name" value="Isochorismatase-like_sf"/>
</dbReference>
<dbReference type="Pfam" id="PF00857">
    <property type="entry name" value="Isochorismatase"/>
    <property type="match status" value="1"/>
</dbReference>
<name>A0ABW0PW61_9HYPH</name>
<dbReference type="GO" id="GO:0016787">
    <property type="term" value="F:hydrolase activity"/>
    <property type="evidence" value="ECO:0007669"/>
    <property type="project" value="UniProtKB-KW"/>
</dbReference>
<dbReference type="RefSeq" id="WP_266344057.1">
    <property type="nucleotide sequence ID" value="NZ_JAPKNH010000004.1"/>
</dbReference>
<evidence type="ECO:0000313" key="3">
    <source>
        <dbReference type="EMBL" id="MFC5516708.1"/>
    </source>
</evidence>